<proteinExistence type="predicted"/>
<feature type="compositionally biased region" description="Low complexity" evidence="2">
    <location>
        <begin position="435"/>
        <end position="457"/>
    </location>
</feature>
<evidence type="ECO:0000256" key="1">
    <source>
        <dbReference type="ARBA" id="ARBA00023054"/>
    </source>
</evidence>
<feature type="domain" description="CCDC174 alpha/beta GRSR" evidence="3">
    <location>
        <begin position="162"/>
        <end position="191"/>
    </location>
</feature>
<evidence type="ECO:0000256" key="2">
    <source>
        <dbReference type="SAM" id="MobiDB-lite"/>
    </source>
</evidence>
<dbReference type="Proteomes" id="UP000299084">
    <property type="component" value="Unassembled WGS sequence"/>
</dbReference>
<evidence type="ECO:0000313" key="5">
    <source>
        <dbReference type="Proteomes" id="UP000299084"/>
    </source>
</evidence>
<feature type="region of interest" description="Disordered" evidence="2">
    <location>
        <begin position="300"/>
        <end position="344"/>
    </location>
</feature>
<feature type="compositionally biased region" description="Basic and acidic residues" evidence="2">
    <location>
        <begin position="126"/>
        <end position="139"/>
    </location>
</feature>
<evidence type="ECO:0000259" key="3">
    <source>
        <dbReference type="Pfam" id="PF25449"/>
    </source>
</evidence>
<dbReference type="GO" id="GO:0005634">
    <property type="term" value="C:nucleus"/>
    <property type="evidence" value="ECO:0007669"/>
    <property type="project" value="TreeGrafter"/>
</dbReference>
<dbReference type="InterPro" id="IPR057464">
    <property type="entry name" value="CCDC174_GRSR"/>
</dbReference>
<dbReference type="EMBL" id="JWIN03000017">
    <property type="protein sequence ID" value="KAB1264374.1"/>
    <property type="molecule type" value="Genomic_DNA"/>
</dbReference>
<dbReference type="PANTHER" id="PTHR15885:SF1">
    <property type="entry name" value="COILED-COIL DOMAIN-CONTAINING PROTEIN 174"/>
    <property type="match status" value="1"/>
</dbReference>
<dbReference type="Pfam" id="PF25449">
    <property type="entry name" value="CCDC174_GRSR"/>
    <property type="match status" value="1"/>
</dbReference>
<dbReference type="AlphaFoldDB" id="A0A5N4CZV3"/>
<feature type="region of interest" description="Disordered" evidence="2">
    <location>
        <begin position="402"/>
        <end position="473"/>
    </location>
</feature>
<feature type="region of interest" description="Disordered" evidence="2">
    <location>
        <begin position="126"/>
        <end position="162"/>
    </location>
</feature>
<dbReference type="Pfam" id="PF13300">
    <property type="entry name" value="DUF4078"/>
    <property type="match status" value="1"/>
</dbReference>
<dbReference type="STRING" id="9838.ENSCDRP00005005623"/>
<feature type="compositionally biased region" description="Basic and acidic residues" evidence="2">
    <location>
        <begin position="64"/>
        <end position="76"/>
    </location>
</feature>
<reference evidence="4 5" key="1">
    <citation type="journal article" date="2019" name="Mol. Ecol. Resour.">
        <title>Improving Illumina assemblies with Hi-C and long reads: an example with the North African dromedary.</title>
        <authorList>
            <person name="Elbers J.P."/>
            <person name="Rogers M.F."/>
            <person name="Perelman P.L."/>
            <person name="Proskuryakova A.A."/>
            <person name="Serdyukova N.A."/>
            <person name="Johnson W.E."/>
            <person name="Horin P."/>
            <person name="Corander J."/>
            <person name="Murphy D."/>
            <person name="Burger P.A."/>
        </authorList>
    </citation>
    <scope>NUCLEOTIDE SEQUENCE [LARGE SCALE GENOMIC DNA]</scope>
    <source>
        <strain evidence="4">Drom800</strain>
        <tissue evidence="4">Blood</tissue>
    </source>
</reference>
<comment type="caution">
    <text evidence="4">The sequence shown here is derived from an EMBL/GenBank/DDBJ whole genome shotgun (WGS) entry which is preliminary data.</text>
</comment>
<feature type="compositionally biased region" description="Pro residues" evidence="2">
    <location>
        <begin position="458"/>
        <end position="469"/>
    </location>
</feature>
<feature type="compositionally biased region" description="Pro residues" evidence="2">
    <location>
        <begin position="324"/>
        <end position="336"/>
    </location>
</feature>
<accession>A0A5N4CZV3</accession>
<evidence type="ECO:0000313" key="4">
    <source>
        <dbReference type="EMBL" id="KAB1264374.1"/>
    </source>
</evidence>
<sequence>MDRRKKPLDVTASSLVDLKAELFRKQEEFKQEKLLKDSGVLGKPKTTNKKPSIWSKRNAGVSNRAERDAEQKVEEQKALDRAREKLEEKAKLYEKMTEGDFIDEEVEDMYLVDFTQKIIDKHKEMEAIGASRDSRKTGERDDDEEILSEKDIPPPQDSSEEWVDYVDSLGRSRRCMRKDLPDLLEMDKNLQGRLFVSPANEKTLLSEDMRKELQRQQWEEEEREALRRPVGPVHYEDVRENEARQLGVGYFAFAQDKELRNKQMKTLEMLREQTTDQRTKRENIKEKRKAMLEARLAKLRQKKMKKSKEDGAEEENRDGDVIGPLPPVPEVLPAPRPAASSSKVEVIVQERRDTRPGVPHVREWDRGKGIAYTSCYSFVIAILVLQRIEEFSFGYWSKRQSDLRAERDPEFAPPSDYFVGQKRTGSLSSQTWSRPAPAQSGPGQPSSQSHDPGSSHPPSAPAPGGPPPASTVTFETLDDMISYYKQVT</sequence>
<keyword evidence="5" id="KW-1185">Reference proteome</keyword>
<organism evidence="4 5">
    <name type="scientific">Camelus dromedarius</name>
    <name type="common">Dromedary</name>
    <name type="synonym">Arabian camel</name>
    <dbReference type="NCBI Taxonomy" id="9838"/>
    <lineage>
        <taxon>Eukaryota</taxon>
        <taxon>Metazoa</taxon>
        <taxon>Chordata</taxon>
        <taxon>Craniata</taxon>
        <taxon>Vertebrata</taxon>
        <taxon>Euteleostomi</taxon>
        <taxon>Mammalia</taxon>
        <taxon>Eutheria</taxon>
        <taxon>Laurasiatheria</taxon>
        <taxon>Artiodactyla</taxon>
        <taxon>Tylopoda</taxon>
        <taxon>Camelidae</taxon>
        <taxon>Camelus</taxon>
    </lineage>
</organism>
<dbReference type="PANTHER" id="PTHR15885">
    <property type="entry name" value="COILED-COIL DOMAIN-CONTAINING PROTEIN 174"/>
    <property type="match status" value="1"/>
</dbReference>
<name>A0A5N4CZV3_CAMDR</name>
<dbReference type="InterPro" id="IPR025066">
    <property type="entry name" value="CCDC174-like"/>
</dbReference>
<gene>
    <name evidence="4" type="ORF">Cadr_000020725</name>
</gene>
<keyword evidence="1" id="KW-0175">Coiled coil</keyword>
<protein>
    <submittedName>
        <fullName evidence="4">Coiled-coil domain-containing protein 174</fullName>
    </submittedName>
</protein>
<feature type="compositionally biased region" description="Polar residues" evidence="2">
    <location>
        <begin position="423"/>
        <end position="433"/>
    </location>
</feature>
<feature type="region of interest" description="Disordered" evidence="2">
    <location>
        <begin position="40"/>
        <end position="76"/>
    </location>
</feature>